<evidence type="ECO:0000313" key="2">
    <source>
        <dbReference type="Proteomes" id="UP000589626"/>
    </source>
</evidence>
<accession>A0A7W4W0J9</accession>
<dbReference type="Gene3D" id="3.90.1700.10">
    <property type="entry name" value="v583 domain like"/>
    <property type="match status" value="1"/>
</dbReference>
<dbReference type="RefSeq" id="WP_183594646.1">
    <property type="nucleotide sequence ID" value="NZ_JACHWR010000003.1"/>
</dbReference>
<dbReference type="Pfam" id="PF06545">
    <property type="entry name" value="AllG"/>
    <property type="match status" value="1"/>
</dbReference>
<dbReference type="Gene3D" id="1.10.10.660">
    <property type="entry name" value="conserved protein of unknown function from Enterococcus faecalis V583"/>
    <property type="match status" value="1"/>
</dbReference>
<comment type="caution">
    <text evidence="1">The sequence shown here is derived from an EMBL/GenBank/DDBJ whole genome shotgun (WGS) entry which is preliminary data.</text>
</comment>
<protein>
    <recommendedName>
        <fullName evidence="3">DUF1116 domain-containing protein</fullName>
    </recommendedName>
</protein>
<reference evidence="1 2" key="1">
    <citation type="submission" date="2020-08" db="EMBL/GenBank/DDBJ databases">
        <title>Sequencing the genomes of 1000 actinobacteria strains.</title>
        <authorList>
            <person name="Klenk H.-P."/>
        </authorList>
    </citation>
    <scope>NUCLEOTIDE SEQUENCE [LARGE SCALE GENOMIC DNA]</scope>
    <source>
        <strain evidence="1 2">DSM 105498</strain>
    </source>
</reference>
<dbReference type="InterPro" id="IPR009499">
    <property type="entry name" value="AllG-like"/>
</dbReference>
<proteinExistence type="predicted"/>
<dbReference type="Proteomes" id="UP000589626">
    <property type="component" value="Unassembled WGS sequence"/>
</dbReference>
<dbReference type="AlphaFoldDB" id="A0A7W4W0J9"/>
<keyword evidence="2" id="KW-1185">Reference proteome</keyword>
<evidence type="ECO:0008006" key="3">
    <source>
        <dbReference type="Google" id="ProtNLM"/>
    </source>
</evidence>
<organism evidence="1 2">
    <name type="scientific">Nocardioides soli</name>
    <dbReference type="NCBI Taxonomy" id="1036020"/>
    <lineage>
        <taxon>Bacteria</taxon>
        <taxon>Bacillati</taxon>
        <taxon>Actinomycetota</taxon>
        <taxon>Actinomycetes</taxon>
        <taxon>Propionibacteriales</taxon>
        <taxon>Nocardioidaceae</taxon>
        <taxon>Nocardioides</taxon>
    </lineage>
</organism>
<dbReference type="EMBL" id="JACHWR010000003">
    <property type="protein sequence ID" value="MBB3044699.1"/>
    <property type="molecule type" value="Genomic_DNA"/>
</dbReference>
<dbReference type="Gene3D" id="3.90.1710.10">
    <property type="entry name" value="Enterococcus faecalis V583 domain"/>
    <property type="match status" value="1"/>
</dbReference>
<gene>
    <name evidence="1" type="ORF">FHU40_004536</name>
</gene>
<sequence>MSTETPQKDLRDLLAAEVRLAGYRPAHEVVDGLDELTYLHSGPPIDVYRPLPAPLVGAVAAGLLFEGAATTAEEAVAMTRDGRVRLMPCQDTNVAGPLTGLVTPRTPMVVVERGDGRLFCSPMHEGDDGGMRTGTYDVPTLERLRQVAEVVAPALNRAVLETPVPLRPVEMQISALRRGDECHNRNVASTLGLVFALAPALARLPEAAAVFDYFTRTTQHFIAISAAVAKAVADSIECSGPAGLVTAVGMNGQDFGIRVSGLDGWFRGPSPVGPMVALGGADITTASPGQGDSPIIETLGLGAFALSSAPALARTLGFSTDGSRELVEEMRQVCGCDSPVYGLPNQDFAPTPAGIDVVRVADSGVAPATTLGFLSRNLGAGRVGAGVIRMPMQPFLEARKALAPRVIGVDG</sequence>
<dbReference type="InterPro" id="IPR024033">
    <property type="entry name" value="OXTCase_su_AllG_h-dom"/>
</dbReference>
<name>A0A7W4W0J9_9ACTN</name>
<evidence type="ECO:0000313" key="1">
    <source>
        <dbReference type="EMBL" id="MBB3044699.1"/>
    </source>
</evidence>